<dbReference type="EMBL" id="AP018449">
    <property type="protein sequence ID" value="BBB90317.1"/>
    <property type="molecule type" value="Genomic_DNA"/>
</dbReference>
<protein>
    <submittedName>
        <fullName evidence="1">Sporulation-specific protease YabG</fullName>
        <ecNumber evidence="1">3.4.-.-</ecNumber>
    </submittedName>
</protein>
<accession>A0A348AGW9</accession>
<dbReference type="Pfam" id="PF05582">
    <property type="entry name" value="Peptidase_U57"/>
    <property type="match status" value="1"/>
</dbReference>
<name>A0A348AGW9_9FIRM</name>
<dbReference type="EC" id="3.4.-.-" evidence="1"/>
<dbReference type="NCBIfam" id="TIGR02855">
    <property type="entry name" value="spore_yabG"/>
    <property type="match status" value="1"/>
</dbReference>
<keyword evidence="1" id="KW-0378">Hydrolase</keyword>
<dbReference type="InterPro" id="IPR008764">
    <property type="entry name" value="Peptidase_U57"/>
</dbReference>
<keyword evidence="1" id="KW-0645">Protease</keyword>
<gene>
    <name evidence="1" type="primary">yabG</name>
    <name evidence="1" type="ORF">MAMMFC1_00965</name>
</gene>
<proteinExistence type="predicted"/>
<dbReference type="GO" id="GO:0008233">
    <property type="term" value="F:peptidase activity"/>
    <property type="evidence" value="ECO:0007669"/>
    <property type="project" value="UniProtKB-KW"/>
</dbReference>
<sequence length="293" mass="32739">MDIDIGDLVIRKSHGGDIVFKVTEILVDDNQQTHCILRGLHLRLMADAPIDDLQRIDAEHLRKEILQMEKMHNEGLRRVMMRRSIDREQVEMKRSESAKKFSFFDLPGRVLHLDGDKDYLQMCLKTYAQLNIQAAGLWVEETKQPEVVTSLLMQHRPDILVLTGHDAITGNGKKDVSDINNYRNSKNFIAAVTLARVFEPSRDDLVIFAGACQSYFEAILSAGANFASSPNRVFIHAYDPVFIAEKVAFTPINKTVDVSDAIAASVTGVDGVGGVETRGKFRLGMPKTAIKTI</sequence>
<reference evidence="1 2" key="1">
    <citation type="journal article" date="2018" name="Int. J. Syst. Evol. Microbiol.">
        <title>Methylomusa anaerophila gen. nov., sp. nov., an anaerobic methanol-utilizing bacterium isolated from a microbial fuel cell.</title>
        <authorList>
            <person name="Amano N."/>
            <person name="Yamamuro A."/>
            <person name="Miyahara M."/>
            <person name="Kouzuma A."/>
            <person name="Abe T."/>
            <person name="Watanabe K."/>
        </authorList>
    </citation>
    <scope>NUCLEOTIDE SEQUENCE [LARGE SCALE GENOMIC DNA]</scope>
    <source>
        <strain evidence="1 2">MMFC1</strain>
    </source>
</reference>
<dbReference type="OrthoDB" id="9785306at2"/>
<dbReference type="Proteomes" id="UP000276437">
    <property type="component" value="Chromosome"/>
</dbReference>
<dbReference type="PIRSF" id="PIRSF011575">
    <property type="entry name" value="YabG"/>
    <property type="match status" value="1"/>
</dbReference>
<dbReference type="AlphaFoldDB" id="A0A348AGW9"/>
<dbReference type="RefSeq" id="WP_126306941.1">
    <property type="nucleotide sequence ID" value="NZ_AP018449.1"/>
</dbReference>
<dbReference type="KEGG" id="mana:MAMMFC1_00965"/>
<evidence type="ECO:0000313" key="2">
    <source>
        <dbReference type="Proteomes" id="UP000276437"/>
    </source>
</evidence>
<dbReference type="GO" id="GO:0006508">
    <property type="term" value="P:proteolysis"/>
    <property type="evidence" value="ECO:0007669"/>
    <property type="project" value="UniProtKB-KW"/>
</dbReference>
<keyword evidence="2" id="KW-1185">Reference proteome</keyword>
<organism evidence="1 2">
    <name type="scientific">Methylomusa anaerophila</name>
    <dbReference type="NCBI Taxonomy" id="1930071"/>
    <lineage>
        <taxon>Bacteria</taxon>
        <taxon>Bacillati</taxon>
        <taxon>Bacillota</taxon>
        <taxon>Negativicutes</taxon>
        <taxon>Selenomonadales</taxon>
        <taxon>Sporomusaceae</taxon>
        <taxon>Methylomusa</taxon>
    </lineage>
</organism>
<evidence type="ECO:0000313" key="1">
    <source>
        <dbReference type="EMBL" id="BBB90317.1"/>
    </source>
</evidence>